<name>A0AAV4RD02_CAEEX</name>
<evidence type="ECO:0000313" key="2">
    <source>
        <dbReference type="Proteomes" id="UP001054945"/>
    </source>
</evidence>
<gene>
    <name evidence="1" type="ORF">CEXT_270691</name>
</gene>
<comment type="caution">
    <text evidence="1">The sequence shown here is derived from an EMBL/GenBank/DDBJ whole genome shotgun (WGS) entry which is preliminary data.</text>
</comment>
<proteinExistence type="predicted"/>
<protein>
    <submittedName>
        <fullName evidence="1">Uncharacterized protein</fullName>
    </submittedName>
</protein>
<sequence>MCLYLTTNLHHPCCLQTNFILKFITSLNWLLLPDFPISTSTSCHLLYPSQQQHCLHFLRMRSSKGLHPSSSSPQCYTVFFIVYCFGTFTIELSVRTLCA</sequence>
<accession>A0AAV4RD02</accession>
<reference evidence="1 2" key="1">
    <citation type="submission" date="2021-06" db="EMBL/GenBank/DDBJ databases">
        <title>Caerostris extrusa draft genome.</title>
        <authorList>
            <person name="Kono N."/>
            <person name="Arakawa K."/>
        </authorList>
    </citation>
    <scope>NUCLEOTIDE SEQUENCE [LARGE SCALE GENOMIC DNA]</scope>
</reference>
<dbReference type="AlphaFoldDB" id="A0AAV4RD02"/>
<organism evidence="1 2">
    <name type="scientific">Caerostris extrusa</name>
    <name type="common">Bark spider</name>
    <name type="synonym">Caerostris bankana</name>
    <dbReference type="NCBI Taxonomy" id="172846"/>
    <lineage>
        <taxon>Eukaryota</taxon>
        <taxon>Metazoa</taxon>
        <taxon>Ecdysozoa</taxon>
        <taxon>Arthropoda</taxon>
        <taxon>Chelicerata</taxon>
        <taxon>Arachnida</taxon>
        <taxon>Araneae</taxon>
        <taxon>Araneomorphae</taxon>
        <taxon>Entelegynae</taxon>
        <taxon>Araneoidea</taxon>
        <taxon>Araneidae</taxon>
        <taxon>Caerostris</taxon>
    </lineage>
</organism>
<evidence type="ECO:0000313" key="1">
    <source>
        <dbReference type="EMBL" id="GIY17982.1"/>
    </source>
</evidence>
<dbReference type="Proteomes" id="UP001054945">
    <property type="component" value="Unassembled WGS sequence"/>
</dbReference>
<dbReference type="EMBL" id="BPLR01007569">
    <property type="protein sequence ID" value="GIY17982.1"/>
    <property type="molecule type" value="Genomic_DNA"/>
</dbReference>
<keyword evidence="2" id="KW-1185">Reference proteome</keyword>